<dbReference type="SUPFAM" id="SSF48334">
    <property type="entry name" value="DNA repair protein MutS, domain III"/>
    <property type="match status" value="1"/>
</dbReference>
<evidence type="ECO:0000256" key="8">
    <source>
        <dbReference type="SAM" id="MobiDB-lite"/>
    </source>
</evidence>
<keyword evidence="11" id="KW-1185">Reference proteome</keyword>
<evidence type="ECO:0000256" key="3">
    <source>
        <dbReference type="ARBA" id="ARBA00022763"/>
    </source>
</evidence>
<keyword evidence="6" id="KW-0234">DNA repair</keyword>
<comment type="similarity">
    <text evidence="1">Belongs to the DNA mismatch repair MutS family.</text>
</comment>
<keyword evidence="4" id="KW-0067">ATP-binding</keyword>
<feature type="coiled-coil region" evidence="7">
    <location>
        <begin position="576"/>
        <end position="603"/>
    </location>
</feature>
<dbReference type="PIRSF" id="PIRSF037677">
    <property type="entry name" value="DNA_mis_repair_Msh6"/>
    <property type="match status" value="1"/>
</dbReference>
<dbReference type="SMART" id="SM00533">
    <property type="entry name" value="MUTSd"/>
    <property type="match status" value="1"/>
</dbReference>
<dbReference type="InterPro" id="IPR017261">
    <property type="entry name" value="DNA_mismatch_repair_MutS/MSH"/>
</dbReference>
<dbReference type="Pfam" id="PF05188">
    <property type="entry name" value="MutS_II"/>
    <property type="match status" value="1"/>
</dbReference>
<name>A0ABY8EIM7_MALFU</name>
<dbReference type="SUPFAM" id="SSF52540">
    <property type="entry name" value="P-loop containing nucleoside triphosphate hydrolases"/>
    <property type="match status" value="1"/>
</dbReference>
<keyword evidence="7" id="KW-0175">Coiled coil</keyword>
<dbReference type="SMART" id="SM00534">
    <property type="entry name" value="MUTSac"/>
    <property type="match status" value="1"/>
</dbReference>
<dbReference type="SUPFAM" id="SSF55271">
    <property type="entry name" value="DNA repair protein MutS, domain I"/>
    <property type="match status" value="1"/>
</dbReference>
<organism evidence="10 11">
    <name type="scientific">Malassezia furfur</name>
    <name type="common">Pityriasis versicolor infection agent</name>
    <name type="synonym">Pityrosporum furfur</name>
    <dbReference type="NCBI Taxonomy" id="55194"/>
    <lineage>
        <taxon>Eukaryota</taxon>
        <taxon>Fungi</taxon>
        <taxon>Dikarya</taxon>
        <taxon>Basidiomycota</taxon>
        <taxon>Ustilaginomycotina</taxon>
        <taxon>Malasseziomycetes</taxon>
        <taxon>Malasseziales</taxon>
        <taxon>Malasseziaceae</taxon>
        <taxon>Malassezia</taxon>
    </lineage>
</organism>
<accession>A0ABY8EIM7</accession>
<dbReference type="PANTHER" id="PTHR11361:SF34">
    <property type="entry name" value="DNA MISMATCH REPAIR PROTEIN MSH1, MITOCHONDRIAL"/>
    <property type="match status" value="1"/>
</dbReference>
<dbReference type="PANTHER" id="PTHR11361">
    <property type="entry name" value="DNA MISMATCH REPAIR PROTEIN MUTS FAMILY MEMBER"/>
    <property type="match status" value="1"/>
</dbReference>
<dbReference type="Gene3D" id="3.40.1170.10">
    <property type="entry name" value="DNA repair protein MutS, domain I"/>
    <property type="match status" value="1"/>
</dbReference>
<dbReference type="InterPro" id="IPR036678">
    <property type="entry name" value="MutS_con_dom_sf"/>
</dbReference>
<keyword evidence="2" id="KW-0547">Nucleotide-binding</keyword>
<dbReference type="InterPro" id="IPR027417">
    <property type="entry name" value="P-loop_NTPase"/>
</dbReference>
<protein>
    <recommendedName>
        <fullName evidence="9">DNA mismatch repair proteins mutS family domain-containing protein</fullName>
    </recommendedName>
</protein>
<dbReference type="EMBL" id="CP046234">
    <property type="protein sequence ID" value="WFD45608.1"/>
    <property type="molecule type" value="Genomic_DNA"/>
</dbReference>
<dbReference type="PROSITE" id="PS00486">
    <property type="entry name" value="DNA_MISMATCH_REPAIR_2"/>
    <property type="match status" value="1"/>
</dbReference>
<dbReference type="InterPro" id="IPR036187">
    <property type="entry name" value="DNA_mismatch_repair_MutS_sf"/>
</dbReference>
<feature type="region of interest" description="Disordered" evidence="8">
    <location>
        <begin position="526"/>
        <end position="549"/>
    </location>
</feature>
<evidence type="ECO:0000256" key="5">
    <source>
        <dbReference type="ARBA" id="ARBA00023125"/>
    </source>
</evidence>
<dbReference type="InterPro" id="IPR016151">
    <property type="entry name" value="DNA_mismatch_repair_MutS_N"/>
</dbReference>
<evidence type="ECO:0000256" key="7">
    <source>
        <dbReference type="SAM" id="Coils"/>
    </source>
</evidence>
<dbReference type="Pfam" id="PF01624">
    <property type="entry name" value="MutS_I"/>
    <property type="match status" value="1"/>
</dbReference>
<dbReference type="Gene3D" id="1.10.1420.10">
    <property type="match status" value="1"/>
</dbReference>
<proteinExistence type="inferred from homology"/>
<evidence type="ECO:0000256" key="6">
    <source>
        <dbReference type="ARBA" id="ARBA00023204"/>
    </source>
</evidence>
<evidence type="ECO:0000259" key="9">
    <source>
        <dbReference type="PROSITE" id="PS00486"/>
    </source>
</evidence>
<sequence length="972" mass="108625">MVLREGARFAVERSAAAARPVRMRTAMRMITTGMCRYAPRTESFTLHDLPDSVGPHPENAALPRVAATSTAPEPEWPPLAQCVRDNMQKFPSCLLLTRVGGFYEVRLTASDLLTQSYFDQAPQLAADVGIKLASRKWAGQSIPMAGFPLFQLDKYLKVLVQEKGRLVAICEEFKEGDTFQRRVSRVVSPGTLIDERFLDAFSNNFILSISRTSPHTFGLAWLDVSTSDFQTSTCTDARTLRDEIVRIQPREVVFVEDAFRRTDAGTQNDDALLYEALDTTNASVATVRPPSEHEQRDALQYTPELHTDAEREAIAVLTVYLQTRLMDHMHGLGIDTTEARAPTEQVMHLDAQTLGALEIREMARDGSVRGSLISILRRSTTQGGARLLTQWITQPSTSVPLIRARHALVELLLRNAFLRKDLRMLLRTGIGDILRTLQRISLRRNDEQDLLEVRDFVRTTDAIVHRFYTAMDETRADGPGWAELREMLSKFRSLHELGERLGDAIDERVIEKRIQRQEALMEANDAAWGGGPVPKDAAAPTKRAPRKKSTVSLELEEPHWGEAFEHLIRPDASPVLRALTDEYDALRRRARVLENELRAEFQEPLTLRFLLGQGHVVHVPSTNGIAHDSLTLAYKTKTTRTYYHTAWTKIGTKLQKLAARLTERESQSLEMLRQDVLRDAAMIRRNARLVDQLDVLQSFAQAAEELHLTRPTVDDSCTLDIRGGRHLAVEMGLLQRERLFTKNDLALGDMACMHLITGPNMGGKSTFLRQNALLAVLAQAGCFVPADAAHIGVVDRIFSRVGAKDDLFHSRSTFMVEMSETAEILRRATPRSFVIADEIGRGTNTAVGLSIAFATLHTLATRIACRTLFATHYYELADLLERARAARTEAAQALAARVAFFCTTLERLDDGGLRYAHQVRPGVNRASHGLDVARLADMPPDTVDLAARTHAWLERTGHARLPTTGLAESVLV</sequence>
<dbReference type="SUPFAM" id="SSF53150">
    <property type="entry name" value="DNA repair protein MutS, domain II"/>
    <property type="match status" value="1"/>
</dbReference>
<dbReference type="InterPro" id="IPR000432">
    <property type="entry name" value="DNA_mismatch_repair_MutS_C"/>
</dbReference>
<dbReference type="Pfam" id="PF00488">
    <property type="entry name" value="MutS_V"/>
    <property type="match status" value="1"/>
</dbReference>
<dbReference type="InterPro" id="IPR007695">
    <property type="entry name" value="DNA_mismatch_repair_MutS-lik_N"/>
</dbReference>
<evidence type="ECO:0000313" key="10">
    <source>
        <dbReference type="EMBL" id="WFD45608.1"/>
    </source>
</evidence>
<gene>
    <name evidence="10" type="ORF">GLX27_000230</name>
</gene>
<dbReference type="Gene3D" id="3.30.420.110">
    <property type="entry name" value="MutS, connector domain"/>
    <property type="match status" value="1"/>
</dbReference>
<keyword evidence="3" id="KW-0227">DNA damage</keyword>
<evidence type="ECO:0000256" key="2">
    <source>
        <dbReference type="ARBA" id="ARBA00022741"/>
    </source>
</evidence>
<feature type="domain" description="DNA mismatch repair proteins mutS family" evidence="9">
    <location>
        <begin position="832"/>
        <end position="848"/>
    </location>
</feature>
<evidence type="ECO:0000313" key="11">
    <source>
        <dbReference type="Proteomes" id="UP000818624"/>
    </source>
</evidence>
<dbReference type="Pfam" id="PF05192">
    <property type="entry name" value="MutS_III"/>
    <property type="match status" value="1"/>
</dbReference>
<keyword evidence="5" id="KW-0238">DNA-binding</keyword>
<evidence type="ECO:0000256" key="4">
    <source>
        <dbReference type="ARBA" id="ARBA00022840"/>
    </source>
</evidence>
<reference evidence="10 11" key="1">
    <citation type="journal article" date="2020" name="Elife">
        <title>Loss of centromere function drives karyotype evolution in closely related Malassezia species.</title>
        <authorList>
            <person name="Sankaranarayanan S.R."/>
            <person name="Ianiri G."/>
            <person name="Coelho M.A."/>
            <person name="Reza M.H."/>
            <person name="Thimmappa B.C."/>
            <person name="Ganguly P."/>
            <person name="Vadnala R.N."/>
            <person name="Sun S."/>
            <person name="Siddharthan R."/>
            <person name="Tellgren-Roth C."/>
            <person name="Dawson T.L."/>
            <person name="Heitman J."/>
            <person name="Sanyal K."/>
        </authorList>
    </citation>
    <scope>NUCLEOTIDE SEQUENCE [LARGE SCALE GENOMIC DNA]</scope>
    <source>
        <strain evidence="10">CBS14141</strain>
    </source>
</reference>
<evidence type="ECO:0000256" key="1">
    <source>
        <dbReference type="ARBA" id="ARBA00006271"/>
    </source>
</evidence>
<dbReference type="Gene3D" id="3.40.50.300">
    <property type="entry name" value="P-loop containing nucleotide triphosphate hydrolases"/>
    <property type="match status" value="1"/>
</dbReference>
<dbReference type="InterPro" id="IPR007696">
    <property type="entry name" value="DNA_mismatch_repair_MutS_core"/>
</dbReference>
<dbReference type="InterPro" id="IPR045076">
    <property type="entry name" value="MutS"/>
</dbReference>
<dbReference type="Proteomes" id="UP000818624">
    <property type="component" value="Chromosome 1"/>
</dbReference>
<dbReference type="InterPro" id="IPR007860">
    <property type="entry name" value="DNA_mmatch_repair_MutS_con_dom"/>
</dbReference>